<comment type="caution">
    <text evidence="3">The sequence shown here is derived from an EMBL/GenBank/DDBJ whole genome shotgun (WGS) entry which is preliminary data.</text>
</comment>
<organism evidence="3 4">
    <name type="scientific">Anaeromonas frigoriresistens</name>
    <dbReference type="NCBI Taxonomy" id="2683708"/>
    <lineage>
        <taxon>Bacteria</taxon>
        <taxon>Bacillati</taxon>
        <taxon>Bacillota</taxon>
        <taxon>Tissierellia</taxon>
        <taxon>Tissierellales</taxon>
        <taxon>Thermohalobacteraceae</taxon>
        <taxon>Anaeromonas</taxon>
    </lineage>
</organism>
<dbReference type="AlphaFoldDB" id="A0A942V0D4"/>
<sequence>MKKLIYLGLVVILVVLIGSIMFKGRYKEDNEKEVKGEYEQGSSTSTRANKGEDNREDESNLSQNEREKDTYIRYDSQGSIGAGILFLNLVEENKENLTFELMLNTHSVNLDDIDYANLVSLTTDKEIVISDGFRWEKTEGGGHHISGYLEIPRKYEGTNIIDDSTKFIEIEIRGLDNIESRKFRWEQDVLKFFNY</sequence>
<keyword evidence="4" id="KW-1185">Reference proteome</keyword>
<reference evidence="3" key="1">
    <citation type="submission" date="2019-12" db="EMBL/GenBank/DDBJ databases">
        <title>Clostridiaceae gen. nov. sp. nov., isolated from sediment in Xinjiang, China.</title>
        <authorList>
            <person name="Zhang R."/>
        </authorList>
    </citation>
    <scope>NUCLEOTIDE SEQUENCE</scope>
    <source>
        <strain evidence="3">D2Q-11</strain>
    </source>
</reference>
<evidence type="ECO:0000256" key="1">
    <source>
        <dbReference type="SAM" id="MobiDB-lite"/>
    </source>
</evidence>
<evidence type="ECO:0000313" key="4">
    <source>
        <dbReference type="Proteomes" id="UP000724672"/>
    </source>
</evidence>
<protein>
    <submittedName>
        <fullName evidence="3">Uncharacterized protein</fullName>
    </submittedName>
</protein>
<keyword evidence="2" id="KW-0812">Transmembrane</keyword>
<keyword evidence="2" id="KW-1133">Transmembrane helix</keyword>
<feature type="region of interest" description="Disordered" evidence="1">
    <location>
        <begin position="32"/>
        <end position="68"/>
    </location>
</feature>
<name>A0A942V0D4_9FIRM</name>
<accession>A0A942V0D4</accession>
<evidence type="ECO:0000313" key="3">
    <source>
        <dbReference type="EMBL" id="MBS4537752.1"/>
    </source>
</evidence>
<proteinExistence type="predicted"/>
<dbReference type="EMBL" id="WSFT01000021">
    <property type="protein sequence ID" value="MBS4537752.1"/>
    <property type="molecule type" value="Genomic_DNA"/>
</dbReference>
<feature type="transmembrane region" description="Helical" evidence="2">
    <location>
        <begin position="6"/>
        <end position="22"/>
    </location>
</feature>
<dbReference type="Proteomes" id="UP000724672">
    <property type="component" value="Unassembled WGS sequence"/>
</dbReference>
<keyword evidence="2" id="KW-0472">Membrane</keyword>
<gene>
    <name evidence="3" type="ORF">GOQ27_04720</name>
</gene>
<dbReference type="RefSeq" id="WP_203365680.1">
    <property type="nucleotide sequence ID" value="NZ_WSFT01000021.1"/>
</dbReference>
<evidence type="ECO:0000256" key="2">
    <source>
        <dbReference type="SAM" id="Phobius"/>
    </source>
</evidence>